<dbReference type="EC" id="2.3.1.-" evidence="2"/>
<comment type="caution">
    <text evidence="2">The sequence shown here is derived from an EMBL/GenBank/DDBJ whole genome shotgun (WGS) entry which is preliminary data.</text>
</comment>
<keyword evidence="2" id="KW-0808">Transferase</keyword>
<name>A0ABT1RV50_9FIRM</name>
<protein>
    <submittedName>
        <fullName evidence="2">GNAT family N-acetyltransferase</fullName>
        <ecNumber evidence="2">2.3.1.-</ecNumber>
    </submittedName>
</protein>
<dbReference type="EMBL" id="JANFZH010000002">
    <property type="protein sequence ID" value="MCQ4838557.1"/>
    <property type="molecule type" value="Genomic_DNA"/>
</dbReference>
<dbReference type="RefSeq" id="WP_066865267.1">
    <property type="nucleotide sequence ID" value="NZ_CABKVV010000014.1"/>
</dbReference>
<accession>A0ABT1RV50</accession>
<dbReference type="Pfam" id="PF00583">
    <property type="entry name" value="Acetyltransf_1"/>
    <property type="match status" value="1"/>
</dbReference>
<feature type="domain" description="N-acetyltransferase" evidence="1">
    <location>
        <begin position="19"/>
        <end position="174"/>
    </location>
</feature>
<dbReference type="GO" id="GO:0016746">
    <property type="term" value="F:acyltransferase activity"/>
    <property type="evidence" value="ECO:0007669"/>
    <property type="project" value="UniProtKB-KW"/>
</dbReference>
<dbReference type="InterPro" id="IPR000182">
    <property type="entry name" value="GNAT_dom"/>
</dbReference>
<reference evidence="2 3" key="1">
    <citation type="submission" date="2022-06" db="EMBL/GenBank/DDBJ databases">
        <title>Isolation of gut microbiota from human fecal samples.</title>
        <authorList>
            <person name="Pamer E.G."/>
            <person name="Barat B."/>
            <person name="Waligurski E."/>
            <person name="Medina S."/>
            <person name="Paddock L."/>
            <person name="Mostad J."/>
        </authorList>
    </citation>
    <scope>NUCLEOTIDE SEQUENCE [LARGE SCALE GENOMIC DNA]</scope>
    <source>
        <strain evidence="2 3">DFI.9.73</strain>
    </source>
</reference>
<keyword evidence="3" id="KW-1185">Reference proteome</keyword>
<dbReference type="SUPFAM" id="SSF55729">
    <property type="entry name" value="Acyl-CoA N-acyltransferases (Nat)"/>
    <property type="match status" value="1"/>
</dbReference>
<evidence type="ECO:0000259" key="1">
    <source>
        <dbReference type="PROSITE" id="PS51186"/>
    </source>
</evidence>
<dbReference type="InterPro" id="IPR016181">
    <property type="entry name" value="Acyl_CoA_acyltransferase"/>
</dbReference>
<sequence>MKFVFPGAAYEEKAKEFFQEFRTSGSSLHGVGGLDRFLETGTYGQWLQKVYQDMDLANIPEGRVPAYTCFYVRERDGCLVGMISIRLALNDFLRKEGGHIGYCIRPSERGKGYGTQMLREALKFCRPIGLNRLLLVCDKSNLASAKVIQSCGGILETECRSELCQEILQRYWIDNK</sequence>
<proteinExistence type="predicted"/>
<dbReference type="PANTHER" id="PTHR39173:SF1">
    <property type="entry name" value="ACETYLTRANSFERASE"/>
    <property type="match status" value="1"/>
</dbReference>
<evidence type="ECO:0000313" key="3">
    <source>
        <dbReference type="Proteomes" id="UP001524473"/>
    </source>
</evidence>
<dbReference type="PANTHER" id="PTHR39173">
    <property type="entry name" value="ACETYLTRANSFERASE"/>
    <property type="match status" value="1"/>
</dbReference>
<dbReference type="Proteomes" id="UP001524473">
    <property type="component" value="Unassembled WGS sequence"/>
</dbReference>
<gene>
    <name evidence="2" type="ORF">NE695_01350</name>
</gene>
<organism evidence="2 3">
    <name type="scientific">Neglectibacter timonensis</name>
    <dbReference type="NCBI Taxonomy" id="1776382"/>
    <lineage>
        <taxon>Bacteria</taxon>
        <taxon>Bacillati</taxon>
        <taxon>Bacillota</taxon>
        <taxon>Clostridia</taxon>
        <taxon>Eubacteriales</taxon>
        <taxon>Oscillospiraceae</taxon>
        <taxon>Neglectibacter</taxon>
    </lineage>
</organism>
<dbReference type="PROSITE" id="PS51186">
    <property type="entry name" value="GNAT"/>
    <property type="match status" value="1"/>
</dbReference>
<keyword evidence="2" id="KW-0012">Acyltransferase</keyword>
<dbReference type="CDD" id="cd04301">
    <property type="entry name" value="NAT_SF"/>
    <property type="match status" value="1"/>
</dbReference>
<dbReference type="Gene3D" id="3.40.630.30">
    <property type="match status" value="1"/>
</dbReference>
<dbReference type="GeneID" id="90532875"/>
<evidence type="ECO:0000313" key="2">
    <source>
        <dbReference type="EMBL" id="MCQ4838557.1"/>
    </source>
</evidence>